<keyword evidence="4" id="KW-1185">Reference proteome</keyword>
<feature type="compositionally biased region" description="Acidic residues" evidence="1">
    <location>
        <begin position="599"/>
        <end position="611"/>
    </location>
</feature>
<evidence type="ECO:0000313" key="4">
    <source>
        <dbReference type="Proteomes" id="UP000815677"/>
    </source>
</evidence>
<feature type="region of interest" description="Disordered" evidence="1">
    <location>
        <begin position="588"/>
        <end position="611"/>
    </location>
</feature>
<dbReference type="Proteomes" id="UP000815677">
    <property type="component" value="Unassembled WGS sequence"/>
</dbReference>
<evidence type="ECO:0000313" key="3">
    <source>
        <dbReference type="EMBL" id="GAT59689.1"/>
    </source>
</evidence>
<protein>
    <recommendedName>
        <fullName evidence="2">F-box domain-containing protein</fullName>
    </recommendedName>
</protein>
<name>A0ABQ0M8Q4_MYCCL</name>
<evidence type="ECO:0000256" key="1">
    <source>
        <dbReference type="SAM" id="MobiDB-lite"/>
    </source>
</evidence>
<organism evidence="3 4">
    <name type="scientific">Mycena chlorophos</name>
    <name type="common">Agaric fungus</name>
    <name type="synonym">Agaricus chlorophos</name>
    <dbReference type="NCBI Taxonomy" id="658473"/>
    <lineage>
        <taxon>Eukaryota</taxon>
        <taxon>Fungi</taxon>
        <taxon>Dikarya</taxon>
        <taxon>Basidiomycota</taxon>
        <taxon>Agaricomycotina</taxon>
        <taxon>Agaricomycetes</taxon>
        <taxon>Agaricomycetidae</taxon>
        <taxon>Agaricales</taxon>
        <taxon>Marasmiineae</taxon>
        <taxon>Mycenaceae</taxon>
        <taxon>Mycena</taxon>
    </lineage>
</organism>
<dbReference type="InterPro" id="IPR036047">
    <property type="entry name" value="F-box-like_dom_sf"/>
</dbReference>
<dbReference type="SMART" id="SM00256">
    <property type="entry name" value="FBOX"/>
    <property type="match status" value="1"/>
</dbReference>
<gene>
    <name evidence="3" type="ORF">MCHLO_15947</name>
</gene>
<sequence length="682" mass="77305">MLLVQLNVELLHLVCEELSLPDIFSLRQTCRFLCDATRSKSLWVHRMEALQTRGSNIPPYIHDYHLLESSVLEALVRRLTKVADHQLHRDDAPSRYCSLGLPQPITWLRLVDGRWLFVAFSNRESSQLACWDISGLDAGYGTPIAEAFLPGRVNSAQVEIQREGIVLALGIEGEQPSTLVTTLQRQEHRFAFYELANFKTSSYVLMLSGSLLGCAIQNQDNTPHLVDWKNGHSYEIAAPPGGHDVPDRRSVPHLMAMHNDVLVIVRCAGIEVYNFSADSIVFLHHIHAHPIWEAVLVPSPVLHLLLLTRTGLESVIFDSDVNDQASVPSITCLAQTPPCRCASAFDGPPCQSIYHSVPWYCLSAGLSGRKCMWISVAGGDGQSTVDPYLMSMDIPQHGTLRPLGISQPISWSLGPPDSPALWGLPSLDFDDTLGTVVMGNCFGELAFYDYDKYLDRCLWLSPDPSWISDEPLRQMLEQSPVVLDTPPYLTKGICADEIRRRTSHWSQELRTSSANARMDWSECRAVYWWQGLPCDYAWVFQHAYGFPGRVLPETYFENHDGGCNVTFRIGNRRFIFVDTRNDDTHFRSWPTFRSREPGSDEEDSDSDEEEDPWVFGFSEQQFTTRRTVITARGAYLQAYARERGREFEEPGRDRGQELKERGGYQDWPDMAWLSRCPLLLFE</sequence>
<evidence type="ECO:0000259" key="2">
    <source>
        <dbReference type="SMART" id="SM00256"/>
    </source>
</evidence>
<dbReference type="Pfam" id="PF00646">
    <property type="entry name" value="F-box"/>
    <property type="match status" value="1"/>
</dbReference>
<dbReference type="InterPro" id="IPR001810">
    <property type="entry name" value="F-box_dom"/>
</dbReference>
<dbReference type="EMBL" id="DF849903">
    <property type="protein sequence ID" value="GAT59689.1"/>
    <property type="molecule type" value="Genomic_DNA"/>
</dbReference>
<reference evidence="3" key="1">
    <citation type="submission" date="2014-09" db="EMBL/GenBank/DDBJ databases">
        <title>Genome sequence of the luminous mushroom Mycena chlorophos for searching fungal bioluminescence genes.</title>
        <authorList>
            <person name="Tanaka Y."/>
            <person name="Kasuga D."/>
            <person name="Oba Y."/>
            <person name="Hase S."/>
            <person name="Sato K."/>
            <person name="Oba Y."/>
            <person name="Sakakibara Y."/>
        </authorList>
    </citation>
    <scope>NUCLEOTIDE SEQUENCE</scope>
</reference>
<accession>A0ABQ0M8Q4</accession>
<dbReference type="SUPFAM" id="SSF81383">
    <property type="entry name" value="F-box domain"/>
    <property type="match status" value="1"/>
</dbReference>
<feature type="domain" description="F-box" evidence="2">
    <location>
        <begin position="6"/>
        <end position="46"/>
    </location>
</feature>
<proteinExistence type="predicted"/>